<evidence type="ECO:0000256" key="3">
    <source>
        <dbReference type="ARBA" id="ARBA00022525"/>
    </source>
</evidence>
<accession>A0AAV9DHV7</accession>
<dbReference type="GO" id="GO:0048046">
    <property type="term" value="C:apoplast"/>
    <property type="evidence" value="ECO:0007669"/>
    <property type="project" value="UniProtKB-SubCell"/>
</dbReference>
<keyword evidence="6" id="KW-1185">Reference proteome</keyword>
<evidence type="ECO:0000313" key="5">
    <source>
        <dbReference type="EMBL" id="KAK1300763.1"/>
    </source>
</evidence>
<dbReference type="Proteomes" id="UP001180020">
    <property type="component" value="Unassembled WGS sequence"/>
</dbReference>
<keyword evidence="3 4" id="KW-0964">Secreted</keyword>
<reference evidence="5" key="1">
    <citation type="journal article" date="2023" name="Nat. Commun.">
        <title>Diploid and tetraploid genomes of Acorus and the evolution of monocots.</title>
        <authorList>
            <person name="Ma L."/>
            <person name="Liu K.W."/>
            <person name="Li Z."/>
            <person name="Hsiao Y.Y."/>
            <person name="Qi Y."/>
            <person name="Fu T."/>
            <person name="Tang G.D."/>
            <person name="Zhang D."/>
            <person name="Sun W.H."/>
            <person name="Liu D.K."/>
            <person name="Li Y."/>
            <person name="Chen G.Z."/>
            <person name="Liu X.D."/>
            <person name="Liao X.Y."/>
            <person name="Jiang Y.T."/>
            <person name="Yu X."/>
            <person name="Hao Y."/>
            <person name="Huang J."/>
            <person name="Zhao X.W."/>
            <person name="Ke S."/>
            <person name="Chen Y.Y."/>
            <person name="Wu W.L."/>
            <person name="Hsu J.L."/>
            <person name="Lin Y.F."/>
            <person name="Huang M.D."/>
            <person name="Li C.Y."/>
            <person name="Huang L."/>
            <person name="Wang Z.W."/>
            <person name="Zhao X."/>
            <person name="Zhong W.Y."/>
            <person name="Peng D.H."/>
            <person name="Ahmad S."/>
            <person name="Lan S."/>
            <person name="Zhang J.S."/>
            <person name="Tsai W.C."/>
            <person name="Van de Peer Y."/>
            <person name="Liu Z.J."/>
        </authorList>
    </citation>
    <scope>NUCLEOTIDE SEQUENCE</scope>
    <source>
        <strain evidence="5">CP</strain>
    </source>
</reference>
<protein>
    <recommendedName>
        <fullName evidence="4">Dirigent protein</fullName>
    </recommendedName>
</protein>
<dbReference type="PANTHER" id="PTHR21495">
    <property type="entry name" value="NUCLEOPORIN-RELATED"/>
    <property type="match status" value="1"/>
</dbReference>
<evidence type="ECO:0000256" key="4">
    <source>
        <dbReference type="RuleBase" id="RU363099"/>
    </source>
</evidence>
<proteinExistence type="inferred from homology"/>
<dbReference type="Pfam" id="PF03018">
    <property type="entry name" value="Dirigent"/>
    <property type="match status" value="1"/>
</dbReference>
<comment type="function">
    <text evidence="4">Dirigent proteins impart stereoselectivity on the phenoxy radical-coupling reaction, yielding optically active lignans from two molecules of coniferyl alcohol in the biosynthesis of lignans, flavonolignans, and alkaloids and thus plays a central role in plant secondary metabolism.</text>
</comment>
<dbReference type="Gene3D" id="2.40.480.10">
    <property type="entry name" value="Allene oxide cyclase-like"/>
    <property type="match status" value="1"/>
</dbReference>
<dbReference type="InterPro" id="IPR044859">
    <property type="entry name" value="Allene_oxi_cyc_Dirigent"/>
</dbReference>
<keyword evidence="4" id="KW-0052">Apoplast</keyword>
<sequence length="187" mass="20743">MSLARIIFCTAVSAATLAVILLALVSPVPHRKPRPSNPIHPWMSLSLYVQRPNLTNPTTKSTRTANSALIFHHTLTDGPQNTSRVIGRAQGFIIPVEHFAHSAFNIVYLTIDMPEYSGSLGIEGRGVRHVPREELAVAGGTGSFAFARGLAVFEQMDRWTTEALAMYHVKLRLRFPSRSQTMTIHER</sequence>
<comment type="similarity">
    <text evidence="1 4">Belongs to the plant dirigent protein family.</text>
</comment>
<organism evidence="5 6">
    <name type="scientific">Acorus calamus</name>
    <name type="common">Sweet flag</name>
    <dbReference type="NCBI Taxonomy" id="4465"/>
    <lineage>
        <taxon>Eukaryota</taxon>
        <taxon>Viridiplantae</taxon>
        <taxon>Streptophyta</taxon>
        <taxon>Embryophyta</taxon>
        <taxon>Tracheophyta</taxon>
        <taxon>Spermatophyta</taxon>
        <taxon>Magnoliopsida</taxon>
        <taxon>Liliopsida</taxon>
        <taxon>Acoraceae</taxon>
        <taxon>Acorus</taxon>
    </lineage>
</organism>
<evidence type="ECO:0000256" key="1">
    <source>
        <dbReference type="ARBA" id="ARBA00010746"/>
    </source>
</evidence>
<evidence type="ECO:0000313" key="6">
    <source>
        <dbReference type="Proteomes" id="UP001180020"/>
    </source>
</evidence>
<reference evidence="5" key="2">
    <citation type="submission" date="2023-06" db="EMBL/GenBank/DDBJ databases">
        <authorList>
            <person name="Ma L."/>
            <person name="Liu K.-W."/>
            <person name="Li Z."/>
            <person name="Hsiao Y.-Y."/>
            <person name="Qi Y."/>
            <person name="Fu T."/>
            <person name="Tang G."/>
            <person name="Zhang D."/>
            <person name="Sun W.-H."/>
            <person name="Liu D.-K."/>
            <person name="Li Y."/>
            <person name="Chen G.-Z."/>
            <person name="Liu X.-D."/>
            <person name="Liao X.-Y."/>
            <person name="Jiang Y.-T."/>
            <person name="Yu X."/>
            <person name="Hao Y."/>
            <person name="Huang J."/>
            <person name="Zhao X.-W."/>
            <person name="Ke S."/>
            <person name="Chen Y.-Y."/>
            <person name="Wu W.-L."/>
            <person name="Hsu J.-L."/>
            <person name="Lin Y.-F."/>
            <person name="Huang M.-D."/>
            <person name="Li C.-Y."/>
            <person name="Huang L."/>
            <person name="Wang Z.-W."/>
            <person name="Zhao X."/>
            <person name="Zhong W.-Y."/>
            <person name="Peng D.-H."/>
            <person name="Ahmad S."/>
            <person name="Lan S."/>
            <person name="Zhang J.-S."/>
            <person name="Tsai W.-C."/>
            <person name="Van De Peer Y."/>
            <person name="Liu Z.-J."/>
        </authorList>
    </citation>
    <scope>NUCLEOTIDE SEQUENCE</scope>
    <source>
        <strain evidence="5">CP</strain>
        <tissue evidence="5">Leaves</tissue>
    </source>
</reference>
<dbReference type="InterPro" id="IPR004265">
    <property type="entry name" value="Dirigent"/>
</dbReference>
<comment type="subcellular location">
    <subcellularLocation>
        <location evidence="4">Secreted</location>
        <location evidence="4">Extracellular space</location>
        <location evidence="4">Apoplast</location>
    </subcellularLocation>
</comment>
<dbReference type="EMBL" id="JAUJYO010000013">
    <property type="protein sequence ID" value="KAK1300763.1"/>
    <property type="molecule type" value="Genomic_DNA"/>
</dbReference>
<dbReference type="GO" id="GO:0009699">
    <property type="term" value="P:phenylpropanoid biosynthetic process"/>
    <property type="evidence" value="ECO:0007669"/>
    <property type="project" value="UniProtKB-ARBA"/>
</dbReference>
<name>A0AAV9DHV7_ACOCL</name>
<gene>
    <name evidence="5" type="ORF">QJS10_CPB13g00134</name>
</gene>
<comment type="caution">
    <text evidence="5">The sequence shown here is derived from an EMBL/GenBank/DDBJ whole genome shotgun (WGS) entry which is preliminary data.</text>
</comment>
<dbReference type="AlphaFoldDB" id="A0AAV9DHV7"/>
<evidence type="ECO:0000256" key="2">
    <source>
        <dbReference type="ARBA" id="ARBA00011738"/>
    </source>
</evidence>
<comment type="subunit">
    <text evidence="2 4">Homodimer.</text>
</comment>